<feature type="compositionally biased region" description="Basic and acidic residues" evidence="1">
    <location>
        <begin position="470"/>
        <end position="490"/>
    </location>
</feature>
<evidence type="ECO:0000256" key="1">
    <source>
        <dbReference type="SAM" id="MobiDB-lite"/>
    </source>
</evidence>
<protein>
    <submittedName>
        <fullName evidence="2">Uncharacterized protein</fullName>
    </submittedName>
</protein>
<sequence length="565" mass="64046">MATNVQAPNEEDAAAAQRIRDAERILKVDSNPDFDGDRARAEPGYMQEWNKKESVFKAKVFGLEENADQDDWNERFQLLGSLLHKTQCTTLDAKSQEEIAKAYEKLLKAADGKVSGDYIKKLEAWDGAANFENEDEHSDSGSDSDEGGHRPEDTIDPPPDKVMVTLLQATQYMQRLFEDPDWDEAEAALEAVNRQIQTQKGDEDRNMTDSGIQARDDWYLKYSYWHEAYEELRRCRDPLKFGIEPEAAVERGKNQRRLIRRYVNSRQLPSGWAKFPPTMTNEKLKQSTEEPKQSTKPPSGELVYPWKTQKFEYGTALGFVRCGFGYRVCVEIKENGKIIRSLMAGADTGIDLKECEYKKSLYKISEKQSEWTYLDRGDFKEILWVTKARGKRKHAAGRQPDPAAYCCVRFESEKTFQDGKTKSGLQLLTMTSLKRVKGKTIAEGLVEKVCARDGIVPPWKAGYKEEIHDSETLKEAKENRQKRAAERPVEAEGSSSAISSASNGGRDSNASGHHEEPKSNLDSILNDMRDFMAEARKDREAMQDMMKTFMAFVQANTPKTASASS</sequence>
<dbReference type="AlphaFoldDB" id="A0A2S7YL44"/>
<organism evidence="2 3">
    <name type="scientific">Beauveria bassiana</name>
    <name type="common">White muscardine disease fungus</name>
    <name type="synonym">Tritirachium shiotae</name>
    <dbReference type="NCBI Taxonomy" id="176275"/>
    <lineage>
        <taxon>Eukaryota</taxon>
        <taxon>Fungi</taxon>
        <taxon>Dikarya</taxon>
        <taxon>Ascomycota</taxon>
        <taxon>Pezizomycotina</taxon>
        <taxon>Sordariomycetes</taxon>
        <taxon>Hypocreomycetidae</taxon>
        <taxon>Hypocreales</taxon>
        <taxon>Cordycipitaceae</taxon>
        <taxon>Beauveria</taxon>
    </lineage>
</organism>
<comment type="caution">
    <text evidence="2">The sequence shown here is derived from an EMBL/GenBank/DDBJ whole genome shotgun (WGS) entry which is preliminary data.</text>
</comment>
<reference evidence="2 3" key="1">
    <citation type="submission" date="2016-07" db="EMBL/GenBank/DDBJ databases">
        <title>Comparative genomics of the entomopathogenic fungus Beauveria bassiana.</title>
        <authorList>
            <person name="Valero Jimenez C.A."/>
            <person name="Zwaan B.J."/>
            <person name="Van Kan J.A."/>
            <person name="Takken W."/>
            <person name="Debets A.J."/>
            <person name="Schoustra S.E."/>
            <person name="Koenraadt C.J."/>
        </authorList>
    </citation>
    <scope>NUCLEOTIDE SEQUENCE [LARGE SCALE GENOMIC DNA]</scope>
    <source>
        <strain evidence="2 3">ARSEF 8028</strain>
    </source>
</reference>
<proteinExistence type="predicted"/>
<evidence type="ECO:0000313" key="3">
    <source>
        <dbReference type="Proteomes" id="UP000237441"/>
    </source>
</evidence>
<name>A0A2S7YL44_BEABA</name>
<feature type="region of interest" description="Disordered" evidence="1">
    <location>
        <begin position="132"/>
        <end position="160"/>
    </location>
</feature>
<dbReference type="Proteomes" id="UP000237441">
    <property type="component" value="Unassembled WGS sequence"/>
</dbReference>
<feature type="compositionally biased region" description="Acidic residues" evidence="1">
    <location>
        <begin position="132"/>
        <end position="145"/>
    </location>
</feature>
<dbReference type="OrthoDB" id="5042209at2759"/>
<feature type="compositionally biased region" description="Basic and acidic residues" evidence="1">
    <location>
        <begin position="282"/>
        <end position="293"/>
    </location>
</feature>
<feature type="region of interest" description="Disordered" evidence="1">
    <location>
        <begin position="273"/>
        <end position="301"/>
    </location>
</feature>
<evidence type="ECO:0000313" key="2">
    <source>
        <dbReference type="EMBL" id="PQK16807.1"/>
    </source>
</evidence>
<feature type="region of interest" description="Disordered" evidence="1">
    <location>
        <begin position="470"/>
        <end position="526"/>
    </location>
</feature>
<gene>
    <name evidence="2" type="ORF">BB8028_0007g00110</name>
</gene>
<accession>A0A2S7YL44</accession>
<dbReference type="EMBL" id="JRHA01000007">
    <property type="protein sequence ID" value="PQK16807.1"/>
    <property type="molecule type" value="Genomic_DNA"/>
</dbReference>